<evidence type="ECO:0000259" key="1">
    <source>
        <dbReference type="SMART" id="SM00849"/>
    </source>
</evidence>
<dbReference type="RefSeq" id="WP_076462036.1">
    <property type="nucleotide sequence ID" value="NZ_FTMN01000002.1"/>
</dbReference>
<dbReference type="PANTHER" id="PTHR11203">
    <property type="entry name" value="CLEAVAGE AND POLYADENYLATION SPECIFICITY FACTOR FAMILY MEMBER"/>
    <property type="match status" value="1"/>
</dbReference>
<dbReference type="SMART" id="SM00849">
    <property type="entry name" value="Lactamase_B"/>
    <property type="match status" value="1"/>
</dbReference>
<dbReference type="InterPro" id="IPR001279">
    <property type="entry name" value="Metallo-B-lactamas"/>
</dbReference>
<dbReference type="InterPro" id="IPR050698">
    <property type="entry name" value="MBL"/>
</dbReference>
<gene>
    <name evidence="2" type="ORF">SAMN05421647_102520</name>
</gene>
<name>A0A1N6QI41_9GAMM</name>
<dbReference type="AlphaFoldDB" id="A0A1N6QI41"/>
<evidence type="ECO:0000313" key="3">
    <source>
        <dbReference type="Proteomes" id="UP000186895"/>
    </source>
</evidence>
<dbReference type="eggNOG" id="COG1236">
    <property type="taxonomic scope" value="Bacteria"/>
</dbReference>
<dbReference type="InterPro" id="IPR036866">
    <property type="entry name" value="RibonucZ/Hydroxyglut_hydro"/>
</dbReference>
<keyword evidence="3" id="KW-1185">Reference proteome</keyword>
<dbReference type="Gene3D" id="3.60.15.10">
    <property type="entry name" value="Ribonuclease Z/Hydroxyacylglutathione hydrolase-like"/>
    <property type="match status" value="2"/>
</dbReference>
<dbReference type="GO" id="GO:0004521">
    <property type="term" value="F:RNA endonuclease activity"/>
    <property type="evidence" value="ECO:0007669"/>
    <property type="project" value="TreeGrafter"/>
</dbReference>
<dbReference type="Proteomes" id="UP000186895">
    <property type="component" value="Unassembled WGS sequence"/>
</dbReference>
<reference evidence="2 3" key="1">
    <citation type="submission" date="2017-01" db="EMBL/GenBank/DDBJ databases">
        <authorList>
            <person name="Mah S.A."/>
            <person name="Swanson W.J."/>
            <person name="Moy G.W."/>
            <person name="Vacquier V.D."/>
        </authorList>
    </citation>
    <scope>NUCLEOTIDE SEQUENCE [LARGE SCALE GENOMIC DNA]</scope>
    <source>
        <strain evidence="2 3">DSM 7027</strain>
    </source>
</reference>
<organism evidence="2 3">
    <name type="scientific">Marinobacterium stanieri</name>
    <dbReference type="NCBI Taxonomy" id="49186"/>
    <lineage>
        <taxon>Bacteria</taxon>
        <taxon>Pseudomonadati</taxon>
        <taxon>Pseudomonadota</taxon>
        <taxon>Gammaproteobacteria</taxon>
        <taxon>Oceanospirillales</taxon>
        <taxon>Oceanospirillaceae</taxon>
        <taxon>Marinobacterium</taxon>
    </lineage>
</organism>
<dbReference type="STRING" id="49186.SAMN05421647_102520"/>
<proteinExistence type="predicted"/>
<dbReference type="SUPFAM" id="SSF56281">
    <property type="entry name" value="Metallo-hydrolase/oxidoreductase"/>
    <property type="match status" value="1"/>
</dbReference>
<dbReference type="EMBL" id="FTMN01000002">
    <property type="protein sequence ID" value="SIQ16238.1"/>
    <property type="molecule type" value="Genomic_DNA"/>
</dbReference>
<protein>
    <submittedName>
        <fullName evidence="2">Metallo-beta-lactamase superfamily protein</fullName>
    </submittedName>
</protein>
<accession>A0A1N6QI41</accession>
<feature type="domain" description="Metallo-beta-lactamase" evidence="1">
    <location>
        <begin position="15"/>
        <end position="178"/>
    </location>
</feature>
<sequence length="351" mass="38901">MTAALRILSGLGGKQPAAFLLDTEQGRLLIEAGGPLEPGLPCDWEWPQDRPVDAVVISHDHVDHMGAIDRVPKGTPVYATEPVAAALPAGIEHCVLPLQGELEMLGLRVRTGQAGHSLGGVWLHFDVGDGLFYSGDFSTESTLFRFDTPPDAELTLLDASYGLYDQPLNQCREELLTHLNTPTLLPVPASGRALEMALWLEEKDIDWSMDDLCLQQLARMQSMPASCFQPGVFDRLKRLQPSSTLAQSQVALVGRPEGIGEDIEQLISSGQRQVIYTGYLPPKAQRDVAEGRARWLRWNVHPRCSDLQRLAQQIQAKRVIPLFTSLTERQQWQRALDPCLFIPTTDEIQLS</sequence>
<dbReference type="Gene3D" id="3.40.50.10890">
    <property type="match status" value="1"/>
</dbReference>
<dbReference type="PANTHER" id="PTHR11203:SF37">
    <property type="entry name" value="INTEGRATOR COMPLEX SUBUNIT 11"/>
    <property type="match status" value="1"/>
</dbReference>
<dbReference type="Pfam" id="PF00753">
    <property type="entry name" value="Lactamase_B"/>
    <property type="match status" value="1"/>
</dbReference>
<evidence type="ECO:0000313" key="2">
    <source>
        <dbReference type="EMBL" id="SIQ16238.1"/>
    </source>
</evidence>